<dbReference type="EMBL" id="MHKD01000018">
    <property type="protein sequence ID" value="OGY84088.1"/>
    <property type="molecule type" value="Genomic_DNA"/>
</dbReference>
<name>A0A1G2B4J2_9BACT</name>
<accession>A0A1G2B4J2</accession>
<reference evidence="1 2" key="1">
    <citation type="journal article" date="2016" name="Nat. Commun.">
        <title>Thousands of microbial genomes shed light on interconnected biogeochemical processes in an aquifer system.</title>
        <authorList>
            <person name="Anantharaman K."/>
            <person name="Brown C.T."/>
            <person name="Hug L.A."/>
            <person name="Sharon I."/>
            <person name="Castelle C.J."/>
            <person name="Probst A.J."/>
            <person name="Thomas B.C."/>
            <person name="Singh A."/>
            <person name="Wilkins M.J."/>
            <person name="Karaoz U."/>
            <person name="Brodie E.L."/>
            <person name="Williams K.H."/>
            <person name="Hubbard S.S."/>
            <person name="Banfield J.F."/>
        </authorList>
    </citation>
    <scope>NUCLEOTIDE SEQUENCE [LARGE SCALE GENOMIC DNA]</scope>
</reference>
<organism evidence="1 2">
    <name type="scientific">Candidatus Kerfeldbacteria bacterium RIFCSPHIGHO2_12_FULL_48_17</name>
    <dbReference type="NCBI Taxonomy" id="1798542"/>
    <lineage>
        <taxon>Bacteria</taxon>
        <taxon>Candidatus Kerfeldiibacteriota</taxon>
    </lineage>
</organism>
<gene>
    <name evidence="1" type="ORF">A3F54_00870</name>
</gene>
<evidence type="ECO:0000313" key="2">
    <source>
        <dbReference type="Proteomes" id="UP000176952"/>
    </source>
</evidence>
<comment type="caution">
    <text evidence="1">The sequence shown here is derived from an EMBL/GenBank/DDBJ whole genome shotgun (WGS) entry which is preliminary data.</text>
</comment>
<evidence type="ECO:0000313" key="1">
    <source>
        <dbReference type="EMBL" id="OGY84088.1"/>
    </source>
</evidence>
<sequence>MNMDIKDSAKTFRKSGKSYTEIQKALGVPKSTLAYWLKDVVLDEVASRRIQDRKQKSLVYARRKALESNQKSRAQYLKKLADRNAELPDLLKDASVAKLTLVMLYWTEGSKHEKGALTFGNSDPEMIRLFLQLLRQVYAINEAKFRCTLQCRADQDIVALQKFWQQITQIPMSQFYKAQVDKRTIGKKSRKQDYKGVCRINYFSAEIFHELRIIVDLLHTGP</sequence>
<dbReference type="AlphaFoldDB" id="A0A1G2B4J2"/>
<protein>
    <recommendedName>
        <fullName evidence="3">HTH psq-type domain-containing protein</fullName>
    </recommendedName>
</protein>
<proteinExistence type="predicted"/>
<dbReference type="STRING" id="1798542.A3F54_00870"/>
<dbReference type="Proteomes" id="UP000176952">
    <property type="component" value="Unassembled WGS sequence"/>
</dbReference>
<evidence type="ECO:0008006" key="3">
    <source>
        <dbReference type="Google" id="ProtNLM"/>
    </source>
</evidence>